<comment type="caution">
    <text evidence="1">The sequence shown here is derived from an EMBL/GenBank/DDBJ whole genome shotgun (WGS) entry which is preliminary data.</text>
</comment>
<name>A0A2T5XU15_9FLAO</name>
<dbReference type="Proteomes" id="UP000243985">
    <property type="component" value="Unassembled WGS sequence"/>
</dbReference>
<reference evidence="1 2" key="1">
    <citation type="submission" date="2018-04" db="EMBL/GenBank/DDBJ databases">
        <title>Genomic Encyclopedia of Archaeal and Bacterial Type Strains, Phase II (KMG-II): from individual species to whole genera.</title>
        <authorList>
            <person name="Goeker M."/>
        </authorList>
    </citation>
    <scope>NUCLEOTIDE SEQUENCE [LARGE SCALE GENOMIC DNA]</scope>
    <source>
        <strain evidence="1 2">DSM 22902</strain>
    </source>
</reference>
<evidence type="ECO:0000313" key="1">
    <source>
        <dbReference type="EMBL" id="PTX06398.1"/>
    </source>
</evidence>
<dbReference type="Gene3D" id="2.60.40.10">
    <property type="entry name" value="Immunoglobulins"/>
    <property type="match status" value="2"/>
</dbReference>
<accession>A0A2T5XU15</accession>
<evidence type="ECO:0000313" key="2">
    <source>
        <dbReference type="Proteomes" id="UP000243985"/>
    </source>
</evidence>
<dbReference type="GeneID" id="84581770"/>
<dbReference type="SUPFAM" id="SSF49265">
    <property type="entry name" value="Fibronectin type III"/>
    <property type="match status" value="1"/>
</dbReference>
<protein>
    <recommendedName>
        <fullName evidence="3">Fibronectin type-III domain-containing protein</fullName>
    </recommendedName>
</protein>
<dbReference type="InterPro" id="IPR013783">
    <property type="entry name" value="Ig-like_fold"/>
</dbReference>
<proteinExistence type="predicted"/>
<dbReference type="InterPro" id="IPR036116">
    <property type="entry name" value="FN3_sf"/>
</dbReference>
<gene>
    <name evidence="1" type="ORF">C8P65_10756</name>
</gene>
<dbReference type="RefSeq" id="WP_245887363.1">
    <property type="nucleotide sequence ID" value="NZ_QBKG01000007.1"/>
</dbReference>
<evidence type="ECO:0008006" key="3">
    <source>
        <dbReference type="Google" id="ProtNLM"/>
    </source>
</evidence>
<organism evidence="1 2">
    <name type="scientific">Capnocytophaga leadbetteri</name>
    <dbReference type="NCBI Taxonomy" id="327575"/>
    <lineage>
        <taxon>Bacteria</taxon>
        <taxon>Pseudomonadati</taxon>
        <taxon>Bacteroidota</taxon>
        <taxon>Flavobacteriia</taxon>
        <taxon>Flavobacteriales</taxon>
        <taxon>Flavobacteriaceae</taxon>
        <taxon>Capnocytophaga</taxon>
    </lineage>
</organism>
<sequence length="1733" mass="195304">MRLFSYIFLFLLTTWQLIAQTYPVQVVPMLTPPYSSKIADYANPMANRVQLQLITTDLSVQNRSVQLYVEIKGNGLTAASAPVLSGVSPLRINGGEILRLTNAELASYFQLRNLQGITSQQYTSALPDGMYSFCFRVKDVLSGRWLSQSHCAIAYLMLNDPPILNIPTDNEQVAVTDFQNIIFSWTPRQINATNITYSFELREILDPALDPRFAFEVSRRILKEEDLRMTTFVYDVSKPNLIPGRRYAWRVRAISTGGLAENSVFKNNGYSEVHSFVYAVNCSKPLFLLSQQQGKNRTKLLWQGHTLHQKYHIQYRKKGVANAQWFEAFTRNTQTLITDLEAGEYEFRVGATCETERYGINPSYVYSDIQTFKIEKTQSTTESAYNCGIVPKIAITNQKPLGSLVTNEVFVAGDFSVTILEVSGNNGIFSGKGFIKVPYLNDTKLAVEFENIKINADYQLTDGVVKTTYDSDWKGVQFAENLIGQGEKSKDIDVPFEIEKVETRNGEIVVIGKDGRKEVFPFAGNDSSVKGKVTTTTNGVTTTEEKIYHIDKDGKVSTPQAVAQGGKPTKENTNGVTKEGEVTALTAKGIEVTFENTADSKYAYEVPTKAYSKDYQKMDGKYIPFKAVVKGETEPFLAKIHITDKNISADSLIFKTDKGALIESKRIEGSDDFLLTLKGFHSFAVEQVQATIKQGKKYQIAGVFNLVHLSPKTAKVVLVPTAKNLSIDTDRVKAIYSKIGVTLDITWAAPFDITPYLSDGVLETKDVFGDLTDYSLSQQKIINAYKATGEVANDTYYVFITNAKSSTGQGGYMALGGQFGFVFDQTERTLAHELGHGIFKLAHPFKKKQQGNVPSLMDYTTDEDLLFADWKQINDPAFKVGIFQGQKDGLRVSEKYFISGHNKGIAPNGKVIVEINTTKTGYKARFGIEYGDYYIHGIKLYDEAGNSVENESYIWDGTDFVNTATSKSIAETSAIELVYNSAKESVKTYIYQVIDDCKYRFAEIDYKPSDSIGEIKSSKWKTKYLLDAEKSCTKNFILDILEKDREECSKEEIDEVSKILNQSIKTPEKAVDIINNSCLSALRNLSYQKKQYFIDLIASQEKLKNISELAILRLMNALSESDYANFFNHLEANNNYLIRHLIDQIDDSYFFIGSAGGNSGGKNYTNFIGALVWMFNHNPASIEDRWGKNEDDFVKRTLNLNPITYSKDMESSWHFEYTLKNNKGEYIASTGRIKLYDVYDTHTYNTFDSKGTGQFSTSKEEPIGEVSPLTPLIIIPDKNKVPLIQTALEGNDLGNEVYIVPAIFLKYNDDKILNDYIETGVFTTLDIATIALSGGTALATKVHWVRRAWALAEVVGAVGNITANTIKEINGDNKELREIVDIYNIAMGTIGIKNLGQVGYKFAKNLPQTTKNLLQKNGNLRTQLVKSYQDWKRRIGQLKTSKKFEKLADNEKKLLEGQEEGWKLLGFVDDIKDVDRLKDFLTNDARLVSLIKKLNAKFNKVDDFAKRFEELYQKVHKNSVKAIDDLMDDLKHLFTDHIDEIPEGQLVAFLNELLETGDKFKAGATSLEVIRNIKSYLPAKFHSTLQKLELEDLISYADEAGDFRFDIKWQAKTLDKFNQEREISIFIDTKNYSKVGNMFKDLGQYKAYLREINNFDQLYIIQQGGRGITKEDIIKKLESAIAKDAEAVFDAKKSIWLNMGIESAEDLRDFAKTKKLSTSTKYSSFQESIKVTF</sequence>
<dbReference type="EMBL" id="QBKG01000007">
    <property type="protein sequence ID" value="PTX06398.1"/>
    <property type="molecule type" value="Genomic_DNA"/>
</dbReference>